<dbReference type="CDD" id="cd00093">
    <property type="entry name" value="HTH_XRE"/>
    <property type="match status" value="1"/>
</dbReference>
<reference evidence="3" key="1">
    <citation type="journal article" date="2019" name="Int. J. Syst. Evol. Microbiol.">
        <title>The Global Catalogue of Microorganisms (GCM) 10K type strain sequencing project: providing services to taxonomists for standard genome sequencing and annotation.</title>
        <authorList>
            <consortium name="The Broad Institute Genomics Platform"/>
            <consortium name="The Broad Institute Genome Sequencing Center for Infectious Disease"/>
            <person name="Wu L."/>
            <person name="Ma J."/>
        </authorList>
    </citation>
    <scope>NUCLEOTIDE SEQUENCE [LARGE SCALE GENOMIC DNA]</scope>
    <source>
        <strain evidence="3">CCUG 53519</strain>
    </source>
</reference>
<dbReference type="PROSITE" id="PS50943">
    <property type="entry name" value="HTH_CROC1"/>
    <property type="match status" value="1"/>
</dbReference>
<name>A0ABW3PV20_9BACL</name>
<proteinExistence type="predicted"/>
<dbReference type="Proteomes" id="UP001597169">
    <property type="component" value="Unassembled WGS sequence"/>
</dbReference>
<dbReference type="EMBL" id="JBHTKX010000001">
    <property type="protein sequence ID" value="MFD1128243.1"/>
    <property type="molecule type" value="Genomic_DNA"/>
</dbReference>
<evidence type="ECO:0000313" key="2">
    <source>
        <dbReference type="EMBL" id="MFD1128243.1"/>
    </source>
</evidence>
<dbReference type="SMART" id="SM00530">
    <property type="entry name" value="HTH_XRE"/>
    <property type="match status" value="1"/>
</dbReference>
<dbReference type="Pfam" id="PF01381">
    <property type="entry name" value="HTH_3"/>
    <property type="match status" value="1"/>
</dbReference>
<comment type="caution">
    <text evidence="2">The sequence shown here is derived from an EMBL/GenBank/DDBJ whole genome shotgun (WGS) entry which is preliminary data.</text>
</comment>
<organism evidence="2 3">
    <name type="scientific">Paenibacillus provencensis</name>
    <dbReference type="NCBI Taxonomy" id="441151"/>
    <lineage>
        <taxon>Bacteria</taxon>
        <taxon>Bacillati</taxon>
        <taxon>Bacillota</taxon>
        <taxon>Bacilli</taxon>
        <taxon>Bacillales</taxon>
        <taxon>Paenibacillaceae</taxon>
        <taxon>Paenibacillus</taxon>
    </lineage>
</organism>
<dbReference type="InterPro" id="IPR001387">
    <property type="entry name" value="Cro/C1-type_HTH"/>
</dbReference>
<feature type="domain" description="HTH cro/C1-type" evidence="1">
    <location>
        <begin position="13"/>
        <end position="68"/>
    </location>
</feature>
<dbReference type="RefSeq" id="WP_379292617.1">
    <property type="nucleotide sequence ID" value="NZ_JBHTKX010000001.1"/>
</dbReference>
<protein>
    <submittedName>
        <fullName evidence="2">Helix-turn-helix domain-containing protein</fullName>
    </submittedName>
</protein>
<dbReference type="InterPro" id="IPR010982">
    <property type="entry name" value="Lambda_DNA-bd_dom_sf"/>
</dbReference>
<sequence>MCSMNRTELPRTIIEIRKSRQLTVAEAAKSLGLHNDMLLKYEREPQEIPLSVADRILRFYEISSMDQIKV</sequence>
<evidence type="ECO:0000259" key="1">
    <source>
        <dbReference type="PROSITE" id="PS50943"/>
    </source>
</evidence>
<keyword evidence="3" id="KW-1185">Reference proteome</keyword>
<evidence type="ECO:0000313" key="3">
    <source>
        <dbReference type="Proteomes" id="UP001597169"/>
    </source>
</evidence>
<dbReference type="Gene3D" id="1.10.260.40">
    <property type="entry name" value="lambda repressor-like DNA-binding domains"/>
    <property type="match status" value="1"/>
</dbReference>
<accession>A0ABW3PV20</accession>
<gene>
    <name evidence="2" type="ORF">ACFQ3J_08670</name>
</gene>
<dbReference type="SUPFAM" id="SSF47413">
    <property type="entry name" value="lambda repressor-like DNA-binding domains"/>
    <property type="match status" value="1"/>
</dbReference>